<protein>
    <recommendedName>
        <fullName evidence="8">Ras guanine nucleotide exchange factor domain-containing protein</fullName>
    </recommendedName>
</protein>
<gene>
    <name evidence="6" type="ORF">BGW38_007714</name>
</gene>
<dbReference type="GO" id="GO:0005886">
    <property type="term" value="C:plasma membrane"/>
    <property type="evidence" value="ECO:0007669"/>
    <property type="project" value="TreeGrafter"/>
</dbReference>
<evidence type="ECO:0000313" key="6">
    <source>
        <dbReference type="EMBL" id="KAF9577223.1"/>
    </source>
</evidence>
<dbReference type="Proteomes" id="UP000780801">
    <property type="component" value="Unassembled WGS sequence"/>
</dbReference>
<feature type="non-terminal residue" evidence="6">
    <location>
        <position position="1"/>
    </location>
</feature>
<feature type="compositionally biased region" description="Polar residues" evidence="3">
    <location>
        <begin position="114"/>
        <end position="127"/>
    </location>
</feature>
<feature type="compositionally biased region" description="Low complexity" evidence="3">
    <location>
        <begin position="61"/>
        <end position="70"/>
    </location>
</feature>
<dbReference type="AlphaFoldDB" id="A0A9P6K9X9"/>
<reference evidence="6" key="1">
    <citation type="journal article" date="2020" name="Fungal Divers.">
        <title>Resolving the Mortierellaceae phylogeny through synthesis of multi-gene phylogenetics and phylogenomics.</title>
        <authorList>
            <person name="Vandepol N."/>
            <person name="Liber J."/>
            <person name="Desiro A."/>
            <person name="Na H."/>
            <person name="Kennedy M."/>
            <person name="Barry K."/>
            <person name="Grigoriev I.V."/>
            <person name="Miller A.N."/>
            <person name="O'Donnell K."/>
            <person name="Stajich J.E."/>
            <person name="Bonito G."/>
        </authorList>
    </citation>
    <scope>NUCLEOTIDE SEQUENCE</scope>
    <source>
        <strain evidence="6">KOD1015</strain>
    </source>
</reference>
<sequence length="586" mass="65345">MAQSAVLEMTLERSGTVERSVMDLTAAARSLAVESDDAEKVARSNRLKSDSLSTAATLVGSSSQASQARQSEIDSYFQDQDSDMDGETAHNPRHRSNSQLSSFSSTSSVSGVSAPTTPGTEYTGRSNFMNYPFPLNISGVTPLEITPPNSSQPTIGETQKADIRGAKLKKMLGEDAPTPKPSKVTEVPWYLGHDYSPADISFNMEGHVRGGTLPALVERLTLHDGLDSNFIATFLLTYRSFATTSQFFLLLFKRFTIAPPKGLDTSELTLWTDRKLTPIRLRVFNIIKTWLENYYLEDEVEDRQILPKIKEFAESGLMRELISFPAVQLIKLVEKRETSDSSFKRMVLNMSTQAPPPILPRSLKRFRFMDLDPFEIARQLTIMEANYYNRIKPIECLAKAWTSEDPVIAAKAVNIKRMIETSNLYANWIDELVLSEKEPKKRAAVVKHLIAVAEYVVCDNSSIGTVSNSSTEAYLGTCPSQFSALQAVTSSAKSWADYRAELHAANPPCVPFVGVYLTDLVMIQDGNPDFLKSTEHHINFYKRVSTAEVIREIQQYQSVPYCLTPVPELQTFIRRGLDNAKSVAEL</sequence>
<dbReference type="Gene3D" id="1.10.840.10">
    <property type="entry name" value="Ras guanine-nucleotide exchange factors catalytic domain"/>
    <property type="match status" value="2"/>
</dbReference>
<feature type="compositionally biased region" description="Low complexity" evidence="3">
    <location>
        <begin position="97"/>
        <end position="113"/>
    </location>
</feature>
<evidence type="ECO:0000313" key="7">
    <source>
        <dbReference type="Proteomes" id="UP000780801"/>
    </source>
</evidence>
<dbReference type="CDD" id="cd06224">
    <property type="entry name" value="REM"/>
    <property type="match status" value="1"/>
</dbReference>
<evidence type="ECO:0000259" key="5">
    <source>
        <dbReference type="PROSITE" id="PS50212"/>
    </source>
</evidence>
<dbReference type="PROSITE" id="PS00720">
    <property type="entry name" value="RASGEF"/>
    <property type="match status" value="1"/>
</dbReference>
<dbReference type="SMART" id="SM00229">
    <property type="entry name" value="RasGEFN"/>
    <property type="match status" value="1"/>
</dbReference>
<dbReference type="EMBL" id="JAABOA010005125">
    <property type="protein sequence ID" value="KAF9577223.1"/>
    <property type="molecule type" value="Genomic_DNA"/>
</dbReference>
<evidence type="ECO:0000256" key="1">
    <source>
        <dbReference type="ARBA" id="ARBA00022658"/>
    </source>
</evidence>
<evidence type="ECO:0000256" key="2">
    <source>
        <dbReference type="PROSITE-ProRule" id="PRU00168"/>
    </source>
</evidence>
<dbReference type="PROSITE" id="PS50009">
    <property type="entry name" value="RASGEF_CAT"/>
    <property type="match status" value="1"/>
</dbReference>
<feature type="domain" description="Ras-GEF" evidence="4">
    <location>
        <begin position="372"/>
        <end position="586"/>
    </location>
</feature>
<dbReference type="PROSITE" id="PS50212">
    <property type="entry name" value="RASGEF_NTER"/>
    <property type="match status" value="1"/>
</dbReference>
<dbReference type="PANTHER" id="PTHR23113:SF368">
    <property type="entry name" value="CELL DIVISION CONTROL PROTEIN 25"/>
    <property type="match status" value="1"/>
</dbReference>
<dbReference type="InterPro" id="IPR019804">
    <property type="entry name" value="Ras_G-nucl-exch_fac_CS"/>
</dbReference>
<feature type="region of interest" description="Disordered" evidence="3">
    <location>
        <begin position="32"/>
        <end position="127"/>
    </location>
</feature>
<dbReference type="InterPro" id="IPR036964">
    <property type="entry name" value="RASGEF_cat_dom_sf"/>
</dbReference>
<dbReference type="Gene3D" id="1.20.870.10">
    <property type="entry name" value="Son of sevenless (SoS) protein Chain: S domain 1"/>
    <property type="match status" value="1"/>
</dbReference>
<dbReference type="InterPro" id="IPR008937">
    <property type="entry name" value="Ras-like_GEF"/>
</dbReference>
<feature type="compositionally biased region" description="Polar residues" evidence="3">
    <location>
        <begin position="50"/>
        <end position="60"/>
    </location>
</feature>
<comment type="caution">
    <text evidence="6">The sequence shown here is derived from an EMBL/GenBank/DDBJ whole genome shotgun (WGS) entry which is preliminary data.</text>
</comment>
<dbReference type="Pfam" id="PF00617">
    <property type="entry name" value="RasGEF"/>
    <property type="match status" value="1"/>
</dbReference>
<dbReference type="GO" id="GO:0005085">
    <property type="term" value="F:guanyl-nucleotide exchange factor activity"/>
    <property type="evidence" value="ECO:0007669"/>
    <property type="project" value="UniProtKB-KW"/>
</dbReference>
<dbReference type="SUPFAM" id="SSF48366">
    <property type="entry name" value="Ras GEF"/>
    <property type="match status" value="1"/>
</dbReference>
<dbReference type="Pfam" id="PF00618">
    <property type="entry name" value="RasGEF_N"/>
    <property type="match status" value="1"/>
</dbReference>
<evidence type="ECO:0008006" key="8">
    <source>
        <dbReference type="Google" id="ProtNLM"/>
    </source>
</evidence>
<dbReference type="InterPro" id="IPR023578">
    <property type="entry name" value="Ras_GEF_dom_sf"/>
</dbReference>
<organism evidence="6 7">
    <name type="scientific">Lunasporangiospora selenospora</name>
    <dbReference type="NCBI Taxonomy" id="979761"/>
    <lineage>
        <taxon>Eukaryota</taxon>
        <taxon>Fungi</taxon>
        <taxon>Fungi incertae sedis</taxon>
        <taxon>Mucoromycota</taxon>
        <taxon>Mortierellomycotina</taxon>
        <taxon>Mortierellomycetes</taxon>
        <taxon>Mortierellales</taxon>
        <taxon>Mortierellaceae</taxon>
        <taxon>Lunasporangiospora</taxon>
    </lineage>
</organism>
<evidence type="ECO:0000256" key="3">
    <source>
        <dbReference type="SAM" id="MobiDB-lite"/>
    </source>
</evidence>
<dbReference type="InterPro" id="IPR000651">
    <property type="entry name" value="Ras-like_Gua-exchang_fac_N"/>
</dbReference>
<dbReference type="GO" id="GO:0007265">
    <property type="term" value="P:Ras protein signal transduction"/>
    <property type="evidence" value="ECO:0007669"/>
    <property type="project" value="TreeGrafter"/>
</dbReference>
<dbReference type="InterPro" id="IPR001895">
    <property type="entry name" value="RASGEF_cat_dom"/>
</dbReference>
<keyword evidence="1 2" id="KW-0344">Guanine-nucleotide releasing factor</keyword>
<feature type="domain" description="N-terminal Ras-GEF" evidence="5">
    <location>
        <begin position="204"/>
        <end position="337"/>
    </location>
</feature>
<dbReference type="PANTHER" id="PTHR23113">
    <property type="entry name" value="GUANINE NUCLEOTIDE EXCHANGE FACTOR"/>
    <property type="match status" value="1"/>
</dbReference>
<dbReference type="OrthoDB" id="546434at2759"/>
<accession>A0A9P6K9X9</accession>
<name>A0A9P6K9X9_9FUNG</name>
<keyword evidence="7" id="KW-1185">Reference proteome</keyword>
<evidence type="ECO:0000259" key="4">
    <source>
        <dbReference type="PROSITE" id="PS50009"/>
    </source>
</evidence>
<dbReference type="SMART" id="SM00147">
    <property type="entry name" value="RasGEF"/>
    <property type="match status" value="1"/>
</dbReference>
<proteinExistence type="predicted"/>